<name>A0A9D2L806_9FIRM</name>
<gene>
    <name evidence="4" type="ORF">H9716_07405</name>
</gene>
<evidence type="ECO:0000313" key="4">
    <source>
        <dbReference type="EMBL" id="HJB07679.1"/>
    </source>
</evidence>
<dbReference type="PANTHER" id="PTHR34217:SF1">
    <property type="entry name" value="CARBOXYPEPTIDASE 1"/>
    <property type="match status" value="1"/>
</dbReference>
<reference evidence="4" key="2">
    <citation type="submission" date="2021-04" db="EMBL/GenBank/DDBJ databases">
        <authorList>
            <person name="Gilroy R."/>
        </authorList>
    </citation>
    <scope>NUCLEOTIDE SEQUENCE</scope>
    <source>
        <strain evidence="4">CHK188-4685</strain>
    </source>
</reference>
<comment type="function">
    <text evidence="1">Broad specificity carboxypetidase that releases amino acids sequentially from the C-terminus, including neutral, aromatic, polar and basic residues.</text>
</comment>
<keyword evidence="1 2" id="KW-0479">Metal-binding</keyword>
<feature type="binding site" evidence="2">
    <location>
        <position position="270"/>
    </location>
    <ligand>
        <name>Zn(2+)</name>
        <dbReference type="ChEBI" id="CHEBI:29105"/>
        <note>catalytic</note>
    </ligand>
</feature>
<feature type="binding site" evidence="2">
    <location>
        <position position="296"/>
    </location>
    <ligand>
        <name>Zn(2+)</name>
        <dbReference type="ChEBI" id="CHEBI:29105"/>
        <note>catalytic</note>
    </ligand>
</feature>
<dbReference type="Pfam" id="PF02074">
    <property type="entry name" value="Peptidase_M32"/>
    <property type="match status" value="1"/>
</dbReference>
<feature type="binding site" evidence="2">
    <location>
        <position position="266"/>
    </location>
    <ligand>
        <name>Zn(2+)</name>
        <dbReference type="ChEBI" id="CHEBI:29105"/>
        <note>catalytic</note>
    </ligand>
</feature>
<evidence type="ECO:0000256" key="1">
    <source>
        <dbReference type="PIRNR" id="PIRNR006615"/>
    </source>
</evidence>
<protein>
    <recommendedName>
        <fullName evidence="1">Metal-dependent carboxypeptidase</fullName>
        <ecNumber evidence="1">3.4.17.19</ecNumber>
    </recommendedName>
</protein>
<dbReference type="SUPFAM" id="SSF55486">
    <property type="entry name" value="Metalloproteases ('zincins'), catalytic domain"/>
    <property type="match status" value="1"/>
</dbReference>
<dbReference type="PANTHER" id="PTHR34217">
    <property type="entry name" value="METAL-DEPENDENT CARBOXYPEPTIDASE"/>
    <property type="match status" value="1"/>
</dbReference>
<dbReference type="GO" id="GO:0006508">
    <property type="term" value="P:proteolysis"/>
    <property type="evidence" value="ECO:0007669"/>
    <property type="project" value="UniProtKB-UniRule"/>
</dbReference>
<dbReference type="GO" id="GO:0004181">
    <property type="term" value="F:metallocarboxypeptidase activity"/>
    <property type="evidence" value="ECO:0007669"/>
    <property type="project" value="UniProtKB-UniRule"/>
</dbReference>
<dbReference type="CDD" id="cd06460">
    <property type="entry name" value="M32_Taq"/>
    <property type="match status" value="1"/>
</dbReference>
<dbReference type="AlphaFoldDB" id="A0A9D2L806"/>
<keyword evidence="1" id="KW-0482">Metalloprotease</keyword>
<keyword evidence="1" id="KW-0378">Hydrolase</keyword>
<dbReference type="Proteomes" id="UP000886804">
    <property type="component" value="Unassembled WGS sequence"/>
</dbReference>
<evidence type="ECO:0000256" key="3">
    <source>
        <dbReference type="PIRSR" id="PIRSR006615-2"/>
    </source>
</evidence>
<organism evidence="4 5">
    <name type="scientific">Candidatus Enterocloster faecavium</name>
    <dbReference type="NCBI Taxonomy" id="2838560"/>
    <lineage>
        <taxon>Bacteria</taxon>
        <taxon>Bacillati</taxon>
        <taxon>Bacillota</taxon>
        <taxon>Clostridia</taxon>
        <taxon>Lachnospirales</taxon>
        <taxon>Lachnospiraceae</taxon>
        <taxon>Enterocloster</taxon>
    </lineage>
</organism>
<keyword evidence="1 4" id="KW-0121">Carboxypeptidase</keyword>
<dbReference type="PIRSF" id="PIRSF006615">
    <property type="entry name" value="Zn_crbxpep_Taq"/>
    <property type="match status" value="1"/>
</dbReference>
<dbReference type="PROSITE" id="PS52034">
    <property type="entry name" value="PEPTIDASE_M32"/>
    <property type="match status" value="1"/>
</dbReference>
<feature type="active site" description="Proton donor/acceptor" evidence="3">
    <location>
        <position position="267"/>
    </location>
</feature>
<sequence>MSAKEHLETIKTVQKEYRYYQSVESLFEIDLWSFLPPEGGAYRQELSAYVSTQKAALFHRPEAVRAARYFQAAGEEAGTDYIEKGLIRNFLSLYSTIGQISEETMKTYKMLQAETMDCWKRAREEEDFFLFAPCLEKVFTLKKKMALEMAPDRDPFETLVSMTDPGVSLEEVGRQFQIMAEGLRALRSRIESNAVPIQEDILDRPQDPERMGKFARELCCKVGYRLSRGVFNDRVIHAFSSFVGPKDSRISTYRSGGIPLIFTYLHEAGHAIYAGSGNRQVDEAGLWGGLDGGVHESMSRFHENMIGRSKGFWKYVYPGFQKEFPDFADVSLEDFYRAIHKVKPSPKRISSDEVTYNLHILVRFELERDWFAGRLKAEEMRDAWNEKYSYYLGVKPENDREGILQDMHWAGDYIGYFQSYALGNLYDGQIFSRMLEDIPDFEQRMEKGEFSKVEEWLEEKIGQYGKSLDGPSLMRQATGTSLDAGPFLRYLEKKYGEIYQLG</sequence>
<dbReference type="GO" id="GO:0046872">
    <property type="term" value="F:metal ion binding"/>
    <property type="evidence" value="ECO:0007669"/>
    <property type="project" value="UniProtKB-KW"/>
</dbReference>
<dbReference type="EC" id="3.4.17.19" evidence="1"/>
<comment type="cofactor">
    <cofactor evidence="2">
        <name>Zn(2+)</name>
        <dbReference type="ChEBI" id="CHEBI:29105"/>
    </cofactor>
    <text evidence="2">Binds 1 zinc ion per subunit.</text>
</comment>
<dbReference type="Gene3D" id="1.10.1370.30">
    <property type="match status" value="1"/>
</dbReference>
<comment type="catalytic activity">
    <reaction evidence="1">
        <text>Release of a C-terminal amino acid with broad specificity, except for -Pro.</text>
        <dbReference type="EC" id="3.4.17.19"/>
    </reaction>
</comment>
<evidence type="ECO:0000313" key="5">
    <source>
        <dbReference type="Proteomes" id="UP000886804"/>
    </source>
</evidence>
<evidence type="ECO:0000256" key="2">
    <source>
        <dbReference type="PIRSR" id="PIRSR006615-1"/>
    </source>
</evidence>
<accession>A0A9D2L806</accession>
<proteinExistence type="inferred from homology"/>
<dbReference type="PRINTS" id="PR00998">
    <property type="entry name" value="CRBOXYPTASET"/>
</dbReference>
<keyword evidence="1" id="KW-0645">Protease</keyword>
<keyword evidence="2" id="KW-0862">Zinc</keyword>
<comment type="similarity">
    <text evidence="1">Belongs to the peptidase M32 family.</text>
</comment>
<reference evidence="4" key="1">
    <citation type="journal article" date="2021" name="PeerJ">
        <title>Extensive microbial diversity within the chicken gut microbiome revealed by metagenomics and culture.</title>
        <authorList>
            <person name="Gilroy R."/>
            <person name="Ravi A."/>
            <person name="Getino M."/>
            <person name="Pursley I."/>
            <person name="Horton D.L."/>
            <person name="Alikhan N.F."/>
            <person name="Baker D."/>
            <person name="Gharbi K."/>
            <person name="Hall N."/>
            <person name="Watson M."/>
            <person name="Adriaenssens E.M."/>
            <person name="Foster-Nyarko E."/>
            <person name="Jarju S."/>
            <person name="Secka A."/>
            <person name="Antonio M."/>
            <person name="Oren A."/>
            <person name="Chaudhuri R.R."/>
            <person name="La Ragione R."/>
            <person name="Hildebrand F."/>
            <person name="Pallen M.J."/>
        </authorList>
    </citation>
    <scope>NUCLEOTIDE SEQUENCE</scope>
    <source>
        <strain evidence="4">CHK188-4685</strain>
    </source>
</reference>
<comment type="caution">
    <text evidence="4">The sequence shown here is derived from an EMBL/GenBank/DDBJ whole genome shotgun (WGS) entry which is preliminary data.</text>
</comment>
<dbReference type="EMBL" id="DWYS01000090">
    <property type="protein sequence ID" value="HJB07679.1"/>
    <property type="molecule type" value="Genomic_DNA"/>
</dbReference>
<dbReference type="InterPro" id="IPR001333">
    <property type="entry name" value="Peptidase_M32_Taq"/>
</dbReference>